<dbReference type="InterPro" id="IPR010359">
    <property type="entry name" value="IrrE_HExxH"/>
</dbReference>
<reference evidence="2 3" key="1">
    <citation type="submission" date="2020-03" db="EMBL/GenBank/DDBJ databases">
        <title>Characterization of ganglioside-mimicking enterococci.</title>
        <authorList>
            <person name="Patry R.T."/>
            <person name="Nothaft H."/>
            <person name="Bridger R."/>
            <person name="Shajahan A."/>
            <person name="Huynh S."/>
            <person name="Sanchez S."/>
            <person name="Azadi P."/>
            <person name="Cooper K."/>
            <person name="Miller W.G."/>
            <person name="Parker C.T."/>
            <person name="Wells L."/>
            <person name="Szymanski C.M."/>
        </authorList>
    </citation>
    <scope>NUCLEOTIDE SEQUENCE [LARGE SCALE GENOMIC DNA]</scope>
    <source>
        <strain evidence="2 3">EGM181</strain>
    </source>
</reference>
<dbReference type="Proteomes" id="UP000516696">
    <property type="component" value="Chromosome"/>
</dbReference>
<sequence>MLLSDVPAAINKLILQHGTNDPFKIAKKRGIFILYGYFGEEVYGFYTKNHRSKFIHLNAELSYSKSLFVCAHELFHAIFHQNENTAHMSADSFSSTSKIEAQANCGATHLLINGLHLTELYEPTKRDILNYYGLPLEMERYL</sequence>
<dbReference type="RefSeq" id="WP_113849431.1">
    <property type="nucleotide sequence ID" value="NZ_CP050485.1"/>
</dbReference>
<proteinExistence type="predicted"/>
<protein>
    <submittedName>
        <fullName evidence="2">ImmA/IrrE family metallo-endopeptidase</fullName>
    </submittedName>
</protein>
<dbReference type="Gene3D" id="1.10.10.2910">
    <property type="match status" value="1"/>
</dbReference>
<feature type="domain" description="IrrE N-terminal-like" evidence="1">
    <location>
        <begin position="26"/>
        <end position="139"/>
    </location>
</feature>
<evidence type="ECO:0000313" key="3">
    <source>
        <dbReference type="Proteomes" id="UP000516696"/>
    </source>
</evidence>
<dbReference type="PANTHER" id="PTHR43236:SF1">
    <property type="entry name" value="BLL7220 PROTEIN"/>
    <property type="match status" value="1"/>
</dbReference>
<dbReference type="EMBL" id="CP050485">
    <property type="protein sequence ID" value="QOG28077.1"/>
    <property type="molecule type" value="Genomic_DNA"/>
</dbReference>
<name>A0AAE7MR19_ENTGA</name>
<evidence type="ECO:0000313" key="2">
    <source>
        <dbReference type="EMBL" id="QOG28077.1"/>
    </source>
</evidence>
<dbReference type="PANTHER" id="PTHR43236">
    <property type="entry name" value="ANTITOXIN HIGA1"/>
    <property type="match status" value="1"/>
</dbReference>
<dbReference type="InterPro" id="IPR052345">
    <property type="entry name" value="Rad_response_metalloprotease"/>
</dbReference>
<dbReference type="Pfam" id="PF06114">
    <property type="entry name" value="Peptidase_M78"/>
    <property type="match status" value="1"/>
</dbReference>
<evidence type="ECO:0000259" key="1">
    <source>
        <dbReference type="Pfam" id="PF06114"/>
    </source>
</evidence>
<accession>A0AAE7MR19</accession>
<organism evidence="2 3">
    <name type="scientific">Enterococcus gallinarum</name>
    <dbReference type="NCBI Taxonomy" id="1353"/>
    <lineage>
        <taxon>Bacteria</taxon>
        <taxon>Bacillati</taxon>
        <taxon>Bacillota</taxon>
        <taxon>Bacilli</taxon>
        <taxon>Lactobacillales</taxon>
        <taxon>Enterococcaceae</taxon>
        <taxon>Enterococcus</taxon>
    </lineage>
</organism>
<dbReference type="AlphaFoldDB" id="A0AAE7MR19"/>
<gene>
    <name evidence="2" type="ORF">EGM181_12830</name>
</gene>